<protein>
    <submittedName>
        <fullName evidence="1">Uncharacterized protein</fullName>
    </submittedName>
</protein>
<dbReference type="EMBL" id="UINC01139565">
    <property type="protein sequence ID" value="SVD26182.1"/>
    <property type="molecule type" value="Genomic_DNA"/>
</dbReference>
<accession>A0A382TWT8</accession>
<sequence length="26" mass="2912">MVIHAHTAYFKLTKIATTNGNLQIIL</sequence>
<dbReference type="AlphaFoldDB" id="A0A382TWT8"/>
<proteinExistence type="predicted"/>
<evidence type="ECO:0000313" key="1">
    <source>
        <dbReference type="EMBL" id="SVD26182.1"/>
    </source>
</evidence>
<name>A0A382TWT8_9ZZZZ</name>
<organism evidence="1">
    <name type="scientific">marine metagenome</name>
    <dbReference type="NCBI Taxonomy" id="408172"/>
    <lineage>
        <taxon>unclassified sequences</taxon>
        <taxon>metagenomes</taxon>
        <taxon>ecological metagenomes</taxon>
    </lineage>
</organism>
<gene>
    <name evidence="1" type="ORF">METZ01_LOCUS379036</name>
</gene>
<reference evidence="1" key="1">
    <citation type="submission" date="2018-05" db="EMBL/GenBank/DDBJ databases">
        <authorList>
            <person name="Lanie J.A."/>
            <person name="Ng W.-L."/>
            <person name="Kazmierczak K.M."/>
            <person name="Andrzejewski T.M."/>
            <person name="Davidsen T.M."/>
            <person name="Wayne K.J."/>
            <person name="Tettelin H."/>
            <person name="Glass J.I."/>
            <person name="Rusch D."/>
            <person name="Podicherti R."/>
            <person name="Tsui H.-C.T."/>
            <person name="Winkler M.E."/>
        </authorList>
    </citation>
    <scope>NUCLEOTIDE SEQUENCE</scope>
</reference>
<feature type="non-terminal residue" evidence="1">
    <location>
        <position position="26"/>
    </location>
</feature>